<name>A0A139R8J5_STRMT</name>
<organism evidence="2 3">
    <name type="scientific">Streptococcus mitis</name>
    <dbReference type="NCBI Taxonomy" id="28037"/>
    <lineage>
        <taxon>Bacteria</taxon>
        <taxon>Bacillati</taxon>
        <taxon>Bacillota</taxon>
        <taxon>Bacilli</taxon>
        <taxon>Lactobacillales</taxon>
        <taxon>Streptococcaceae</taxon>
        <taxon>Streptococcus</taxon>
        <taxon>Streptococcus mitis group</taxon>
    </lineage>
</organism>
<comment type="caution">
    <text evidence="2">The sequence shown here is derived from an EMBL/GenBank/DDBJ whole genome shotgun (WGS) entry which is preliminary data.</text>
</comment>
<accession>A0A139R8J5</accession>
<feature type="region of interest" description="Disordered" evidence="1">
    <location>
        <begin position="477"/>
        <end position="523"/>
    </location>
</feature>
<proteinExistence type="predicted"/>
<dbReference type="Pfam" id="PF05133">
    <property type="entry name" value="SPP1_portal"/>
    <property type="match status" value="1"/>
</dbReference>
<evidence type="ECO:0000313" key="3">
    <source>
        <dbReference type="Proteomes" id="UP000070779"/>
    </source>
</evidence>
<protein>
    <submittedName>
        <fullName evidence="2">Phage minor capsid protein</fullName>
    </submittedName>
</protein>
<feature type="compositionally biased region" description="Polar residues" evidence="1">
    <location>
        <begin position="514"/>
        <end position="523"/>
    </location>
</feature>
<dbReference type="Proteomes" id="UP000070779">
    <property type="component" value="Unassembled WGS sequence"/>
</dbReference>
<reference evidence="2 3" key="1">
    <citation type="submission" date="2016-01" db="EMBL/GenBank/DDBJ databases">
        <title>Highly variable Streptococcus oralis are common among viridans streptococci isolated from primates.</title>
        <authorList>
            <person name="Denapaite D."/>
            <person name="Rieger M."/>
            <person name="Koendgen S."/>
            <person name="Brueckner R."/>
            <person name="Ochigava I."/>
            <person name="Kappeler P."/>
            <person name="Maetz-Rensing K."/>
            <person name="Leendertz F."/>
            <person name="Hakenbeck R."/>
        </authorList>
    </citation>
    <scope>NUCLEOTIDE SEQUENCE [LARGE SCALE GENOMIC DNA]</scope>
    <source>
        <strain evidence="2 3">DD22</strain>
    </source>
</reference>
<sequence>MGIMDMIRRSMRSFLKLEQAQPNVITITEAMTFEDNAAKNQIWYRGDSYELDQLYKQLPHSNINFWGATSTPGQEIRKIHTGIPGLIVDRLVDITLHDMNDLDFAEKAQRTLWEEIAEDSNFHDQLQEAIKDSLVMGDGAFRISFDPELTSLPIVEWVGGDRIEIIYNRGRLKEVIFRTHFTEHRRSYLLEEIYGYGSLTYKLYRGETELDMSATEYTANLVDVEFDKSVILCLPFKIYTSPKVKGRGQSIYDRKTDAFDSLDESWSQWMDALRSGRSREYIPENLLPRDPYTGEISKGNPFDHRFIKVETAMGEDAKNTITLQQANIPHESYLSTYVTALDLALQGIISPSTLGIDVKKLDNAEAQREKEKATLYTRNAIVTALQDYLPKLISMVLNADSVLKKEPLQKVKVDVPFGEYANPSFESQVETVSKAKTGGIMSIEASVEELYGDSKEQNWKDQEVARIKAEQGVTEVNVPSLNEAANDFEIEKEAEDAEDGDDRTEDLSHESEGSAGTSTDSER</sequence>
<gene>
    <name evidence="2" type="ORF">SMIDD22_01696</name>
</gene>
<dbReference type="PATRIC" id="fig|28037.238.peg.2013"/>
<evidence type="ECO:0000313" key="2">
    <source>
        <dbReference type="EMBL" id="KXU11038.1"/>
    </source>
</evidence>
<feature type="compositionally biased region" description="Acidic residues" evidence="1">
    <location>
        <begin position="486"/>
        <end position="504"/>
    </location>
</feature>
<dbReference type="AlphaFoldDB" id="A0A139R8J5"/>
<dbReference type="InterPro" id="IPR021145">
    <property type="entry name" value="Portal_protein_SPP1_Gp6-like"/>
</dbReference>
<evidence type="ECO:0000256" key="1">
    <source>
        <dbReference type="SAM" id="MobiDB-lite"/>
    </source>
</evidence>
<dbReference type="EMBL" id="LQZD01000424">
    <property type="protein sequence ID" value="KXU11038.1"/>
    <property type="molecule type" value="Genomic_DNA"/>
</dbReference>